<comment type="caution">
    <text evidence="2">The sequence shown here is derived from an EMBL/GenBank/DDBJ whole genome shotgun (WGS) entry which is preliminary data.</text>
</comment>
<dbReference type="GO" id="GO:0016887">
    <property type="term" value="F:ATP hydrolysis activity"/>
    <property type="evidence" value="ECO:0007669"/>
    <property type="project" value="InterPro"/>
</dbReference>
<sequence>MIEFLKKQVKASNDKIKELEEKGTVTAVNVEFEHTVNNTKYTLPLELESQGTRRYYGFSGILALLIKKSTSFPIDELETSLHPDLYLHFLLSFLLNSKNSQIIATTHNREILDNKDIFRNDAIWFTDKQDSCSTELYSLADFDSSVVRNTTNILNAYKSGKLSGTPNLSDTFIDLDL</sequence>
<evidence type="ECO:0000313" key="2">
    <source>
        <dbReference type="EMBL" id="MTH30878.1"/>
    </source>
</evidence>
<protein>
    <submittedName>
        <fullName evidence="2">AAA family ATPase</fullName>
    </submittedName>
</protein>
<keyword evidence="3" id="KW-1185">Reference proteome</keyword>
<dbReference type="Pfam" id="PF13304">
    <property type="entry name" value="AAA_21"/>
    <property type="match status" value="1"/>
</dbReference>
<dbReference type="Gene3D" id="3.40.50.300">
    <property type="entry name" value="P-loop containing nucleotide triphosphate hydrolases"/>
    <property type="match status" value="1"/>
</dbReference>
<name>A0A7K1GQ27_9FLAO</name>
<feature type="domain" description="ATPase AAA-type core" evidence="1">
    <location>
        <begin position="12"/>
        <end position="113"/>
    </location>
</feature>
<dbReference type="InterPro" id="IPR027417">
    <property type="entry name" value="P-loop_NTPase"/>
</dbReference>
<dbReference type="AlphaFoldDB" id="A0A7K1GQ27"/>
<organism evidence="2 3">
    <name type="scientific">Myroides pelagicus</name>
    <dbReference type="NCBI Taxonomy" id="270914"/>
    <lineage>
        <taxon>Bacteria</taxon>
        <taxon>Pseudomonadati</taxon>
        <taxon>Bacteroidota</taxon>
        <taxon>Flavobacteriia</taxon>
        <taxon>Flavobacteriales</taxon>
        <taxon>Flavobacteriaceae</taxon>
        <taxon>Myroides</taxon>
    </lineage>
</organism>
<dbReference type="PANTHER" id="PTHR40396">
    <property type="entry name" value="ATPASE-LIKE PROTEIN"/>
    <property type="match status" value="1"/>
</dbReference>
<dbReference type="GO" id="GO:0005524">
    <property type="term" value="F:ATP binding"/>
    <property type="evidence" value="ECO:0007669"/>
    <property type="project" value="InterPro"/>
</dbReference>
<evidence type="ECO:0000313" key="3">
    <source>
        <dbReference type="Proteomes" id="UP000488936"/>
    </source>
</evidence>
<reference evidence="2 3" key="1">
    <citation type="journal article" date="2006" name="Int. J. Syst. Evol. Microbiol.">
        <title>Myroides pelagicus sp. nov., isolated from seawater in Thailand.</title>
        <authorList>
            <person name="Yoon J."/>
            <person name="Maneerat S."/>
            <person name="Kawai F."/>
            <person name="Yokota A."/>
        </authorList>
    </citation>
    <scope>NUCLEOTIDE SEQUENCE [LARGE SCALE GENOMIC DNA]</scope>
    <source>
        <strain evidence="2 3">SM1T</strain>
    </source>
</reference>
<dbReference type="Proteomes" id="UP000488936">
    <property type="component" value="Unassembled WGS sequence"/>
</dbReference>
<dbReference type="PANTHER" id="PTHR40396:SF1">
    <property type="entry name" value="ATPASE AAA-TYPE CORE DOMAIN-CONTAINING PROTEIN"/>
    <property type="match status" value="1"/>
</dbReference>
<accession>A0A7K1GQ27</accession>
<gene>
    <name evidence="2" type="ORF">GJV77_13415</name>
</gene>
<dbReference type="InterPro" id="IPR003959">
    <property type="entry name" value="ATPase_AAA_core"/>
</dbReference>
<proteinExistence type="predicted"/>
<evidence type="ECO:0000259" key="1">
    <source>
        <dbReference type="Pfam" id="PF13304"/>
    </source>
</evidence>
<dbReference type="OrthoDB" id="9809324at2"/>
<dbReference type="EMBL" id="WMJY01000046">
    <property type="protein sequence ID" value="MTH30878.1"/>
    <property type="molecule type" value="Genomic_DNA"/>
</dbReference>